<proteinExistence type="predicted"/>
<dbReference type="Proteomes" id="UP001604336">
    <property type="component" value="Unassembled WGS sequence"/>
</dbReference>
<evidence type="ECO:0000313" key="4">
    <source>
        <dbReference type="Proteomes" id="UP001604336"/>
    </source>
</evidence>
<dbReference type="PANTHER" id="PTHR31071:SF9">
    <property type="entry name" value="INTRACELLULAR PROTEIN TRANSPORT PROTEIN USO1-RELATED"/>
    <property type="match status" value="1"/>
</dbReference>
<dbReference type="AlphaFoldDB" id="A0ABD1TXU7"/>
<feature type="compositionally biased region" description="Basic and acidic residues" evidence="2">
    <location>
        <begin position="1"/>
        <end position="23"/>
    </location>
</feature>
<accession>A0ABD1TXU7</accession>
<reference evidence="4" key="1">
    <citation type="submission" date="2024-07" db="EMBL/GenBank/DDBJ databases">
        <title>Two chromosome-level genome assemblies of Korean endemic species Abeliophyllum distichum and Forsythia ovata (Oleaceae).</title>
        <authorList>
            <person name="Jang H."/>
        </authorList>
    </citation>
    <scope>NUCLEOTIDE SEQUENCE [LARGE SCALE GENOMIC DNA]</scope>
</reference>
<feature type="compositionally biased region" description="Basic and acidic residues" evidence="2">
    <location>
        <begin position="650"/>
        <end position="666"/>
    </location>
</feature>
<feature type="compositionally biased region" description="Basic and acidic residues" evidence="2">
    <location>
        <begin position="562"/>
        <end position="574"/>
    </location>
</feature>
<name>A0ABD1TXU7_9LAMI</name>
<feature type="region of interest" description="Disordered" evidence="2">
    <location>
        <begin position="99"/>
        <end position="145"/>
    </location>
</feature>
<organism evidence="3 4">
    <name type="scientific">Abeliophyllum distichum</name>
    <dbReference type="NCBI Taxonomy" id="126358"/>
    <lineage>
        <taxon>Eukaryota</taxon>
        <taxon>Viridiplantae</taxon>
        <taxon>Streptophyta</taxon>
        <taxon>Embryophyta</taxon>
        <taxon>Tracheophyta</taxon>
        <taxon>Spermatophyta</taxon>
        <taxon>Magnoliopsida</taxon>
        <taxon>eudicotyledons</taxon>
        <taxon>Gunneridae</taxon>
        <taxon>Pentapetalae</taxon>
        <taxon>asterids</taxon>
        <taxon>lamiids</taxon>
        <taxon>Lamiales</taxon>
        <taxon>Oleaceae</taxon>
        <taxon>Forsythieae</taxon>
        <taxon>Abeliophyllum</taxon>
    </lineage>
</organism>
<feature type="coiled-coil region" evidence="1">
    <location>
        <begin position="232"/>
        <end position="306"/>
    </location>
</feature>
<protein>
    <submittedName>
        <fullName evidence="3">Uncharacterized protein</fullName>
    </submittedName>
</protein>
<feature type="region of interest" description="Disordered" evidence="2">
    <location>
        <begin position="624"/>
        <end position="685"/>
    </location>
</feature>
<feature type="region of interest" description="Disordered" evidence="2">
    <location>
        <begin position="1"/>
        <end position="29"/>
    </location>
</feature>
<feature type="region of interest" description="Disordered" evidence="2">
    <location>
        <begin position="423"/>
        <end position="518"/>
    </location>
</feature>
<keyword evidence="1" id="KW-0175">Coiled coil</keyword>
<evidence type="ECO:0000256" key="2">
    <source>
        <dbReference type="SAM" id="MobiDB-lite"/>
    </source>
</evidence>
<sequence length="685" mass="78002">MKRGEKSGEGPAEKEENLGEKLRKLSKRGGHTTPVIPYWRLKQLEFQLQIQAAPPHTGGAELQDTTFKSTPFSLPCVSSRKLAATLWELQHYKLPLSKMHQGVSVPPPRLRRLHHQPYNDKGSLEPLDPSPGSPDLPGSASSLRRQVAASLMQHHRSIERSNRAIQPVSPASYGSSMEITPYNPAVTPTSSIDLKGRIGETSQSLKTSTELLKVLNRIWTLEEQHVSNMSLVKALKKELDHARSRIKEMVREQQTERLEMDDLMKQIKEDTIIRKNKEHDRINAAILSLREELENERKLRKRSESLHRKLARELFEVKTTLAGTSKELEKERKSSNLLEDLCDEFAWGIRDYEQELHAVRQKYDKNWAERADHDRLILHVSESWLDERMQMKLVPDNVLGVKKSIVEKLSSEIEAFLRARRSGNKTNGNLGKRDPTIRRNSLESIPLNVAVSAPRDEDDEDDSVGSDSNCFELEKPSESKLKSLENEYEENHYDETLKEKPAKKKVGSSERIKGLSPSRLQVKFEEQMARALSLGESENQVEDTEPTKTRQGNPVEISISQKSEKCEAAEENSSRRNNKYEGTTELNSNYMIDNLIRNHYLLSESGNMQPDNDTGQASIWRSRASPVRQWTAKLPSQDLDISESSSKLPPDSKENTLKSKLLEARTRGQRSRSRLKASIIPSRVE</sequence>
<feature type="compositionally biased region" description="Basic and acidic residues" evidence="2">
    <location>
        <begin position="472"/>
        <end position="500"/>
    </location>
</feature>
<dbReference type="PANTHER" id="PTHR31071">
    <property type="entry name" value="GB|AAF24581.1"/>
    <property type="match status" value="1"/>
</dbReference>
<comment type="caution">
    <text evidence="3">The sequence shown here is derived from an EMBL/GenBank/DDBJ whole genome shotgun (WGS) entry which is preliminary data.</text>
</comment>
<dbReference type="InterPro" id="IPR043424">
    <property type="entry name" value="BLT-like"/>
</dbReference>
<evidence type="ECO:0000256" key="1">
    <source>
        <dbReference type="SAM" id="Coils"/>
    </source>
</evidence>
<feature type="compositionally biased region" description="Basic and acidic residues" evidence="2">
    <location>
        <begin position="431"/>
        <end position="441"/>
    </location>
</feature>
<dbReference type="EMBL" id="JBFOLK010000004">
    <property type="protein sequence ID" value="KAL2517235.1"/>
    <property type="molecule type" value="Genomic_DNA"/>
</dbReference>
<feature type="region of interest" description="Disordered" evidence="2">
    <location>
        <begin position="533"/>
        <end position="582"/>
    </location>
</feature>
<gene>
    <name evidence="3" type="ORF">Adt_13482</name>
</gene>
<keyword evidence="4" id="KW-1185">Reference proteome</keyword>
<evidence type="ECO:0000313" key="3">
    <source>
        <dbReference type="EMBL" id="KAL2517235.1"/>
    </source>
</evidence>